<reference evidence="1 2" key="1">
    <citation type="submission" date="2020-04" db="EMBL/GenBank/DDBJ databases">
        <title>Enterovirga sp. isolate from soil.</title>
        <authorList>
            <person name="Chea S."/>
            <person name="Kim D.-U."/>
        </authorList>
    </citation>
    <scope>NUCLEOTIDE SEQUENCE [LARGE SCALE GENOMIC DNA]</scope>
    <source>
        <strain evidence="1 2">DB1703</strain>
    </source>
</reference>
<sequence>MRHERIMRAVIREERLRATAGLREPPALTSWRGRSGRRYVVGIHPANEAEVADLSDAVLIAVQRGEDGRAEMLDVLAPEARSSRRQRLRWLSAMRSRGATELHVHRLAESEAERRAVAADLAVGSP</sequence>
<evidence type="ECO:0000313" key="2">
    <source>
        <dbReference type="Proteomes" id="UP000564885"/>
    </source>
</evidence>
<organism evidence="1 2">
    <name type="scientific">Enterovirga aerilata</name>
    <dbReference type="NCBI Taxonomy" id="2730920"/>
    <lineage>
        <taxon>Bacteria</taxon>
        <taxon>Pseudomonadati</taxon>
        <taxon>Pseudomonadota</taxon>
        <taxon>Alphaproteobacteria</taxon>
        <taxon>Hyphomicrobiales</taxon>
        <taxon>Methylobacteriaceae</taxon>
        <taxon>Enterovirga</taxon>
    </lineage>
</organism>
<evidence type="ECO:0000313" key="1">
    <source>
        <dbReference type="EMBL" id="NNM71363.1"/>
    </source>
</evidence>
<dbReference type="Proteomes" id="UP000564885">
    <property type="component" value="Unassembled WGS sequence"/>
</dbReference>
<name>A0A849IBR0_9HYPH</name>
<protein>
    <submittedName>
        <fullName evidence="1">Uncharacterized protein</fullName>
    </submittedName>
</protein>
<gene>
    <name evidence="1" type="ORF">HJG44_03000</name>
</gene>
<dbReference type="AlphaFoldDB" id="A0A849IBR0"/>
<accession>A0A849IBR0</accession>
<dbReference type="EMBL" id="JABEPP010000001">
    <property type="protein sequence ID" value="NNM71363.1"/>
    <property type="molecule type" value="Genomic_DNA"/>
</dbReference>
<comment type="caution">
    <text evidence="1">The sequence shown here is derived from an EMBL/GenBank/DDBJ whole genome shotgun (WGS) entry which is preliminary data.</text>
</comment>
<proteinExistence type="predicted"/>
<keyword evidence="2" id="KW-1185">Reference proteome</keyword>